<feature type="transmembrane region" description="Helical" evidence="1">
    <location>
        <begin position="117"/>
        <end position="138"/>
    </location>
</feature>
<comment type="caution">
    <text evidence="2">The sequence shown here is derived from an EMBL/GenBank/DDBJ whole genome shotgun (WGS) entry which is preliminary data.</text>
</comment>
<feature type="transmembrane region" description="Helical" evidence="1">
    <location>
        <begin position="12"/>
        <end position="34"/>
    </location>
</feature>
<dbReference type="EMBL" id="JBBXMP010000200">
    <property type="protein sequence ID" value="KAL0059953.1"/>
    <property type="molecule type" value="Genomic_DNA"/>
</dbReference>
<accession>A0ABR2ZF55</accession>
<keyword evidence="3" id="KW-1185">Reference proteome</keyword>
<proteinExistence type="predicted"/>
<keyword evidence="1" id="KW-0472">Membrane</keyword>
<reference evidence="2 3" key="1">
    <citation type="submission" date="2024-05" db="EMBL/GenBank/DDBJ databases">
        <title>A draft genome resource for the thread blight pathogen Marasmius tenuissimus strain MS-2.</title>
        <authorList>
            <person name="Yulfo-Soto G.E."/>
            <person name="Baruah I.K."/>
            <person name="Amoako-Attah I."/>
            <person name="Bukari Y."/>
            <person name="Meinhardt L.W."/>
            <person name="Bailey B.A."/>
            <person name="Cohen S.P."/>
        </authorList>
    </citation>
    <scope>NUCLEOTIDE SEQUENCE [LARGE SCALE GENOMIC DNA]</scope>
    <source>
        <strain evidence="2 3">MS-2</strain>
    </source>
</reference>
<feature type="transmembrane region" description="Helical" evidence="1">
    <location>
        <begin position="54"/>
        <end position="75"/>
    </location>
</feature>
<dbReference type="Proteomes" id="UP001437256">
    <property type="component" value="Unassembled WGS sequence"/>
</dbReference>
<feature type="non-terminal residue" evidence="2">
    <location>
        <position position="196"/>
    </location>
</feature>
<sequence>MRVMVVWKHNLYVVIGLTFIMLGYWGALLRDIFIFGARWEDDIGCVITIADKPYVMGVFIYAMILDLMILCLMASKTGIRLNNSTRLINILLIDGLLYFILAFAVSLMAVIFSTLDLNPVLTLAGWVPSVIVTSIAACRTVRHLTGFAECNEINFSRDPIRPSALSFHVSMPERTETYSRTTEVDLEVKFILDSLD</sequence>
<keyword evidence="1" id="KW-1133">Transmembrane helix</keyword>
<feature type="transmembrane region" description="Helical" evidence="1">
    <location>
        <begin position="87"/>
        <end position="111"/>
    </location>
</feature>
<evidence type="ECO:0000256" key="1">
    <source>
        <dbReference type="SAM" id="Phobius"/>
    </source>
</evidence>
<protein>
    <submittedName>
        <fullName evidence="2">Uncharacterized protein</fullName>
    </submittedName>
</protein>
<evidence type="ECO:0000313" key="2">
    <source>
        <dbReference type="EMBL" id="KAL0059953.1"/>
    </source>
</evidence>
<evidence type="ECO:0000313" key="3">
    <source>
        <dbReference type="Proteomes" id="UP001437256"/>
    </source>
</evidence>
<keyword evidence="1" id="KW-0812">Transmembrane</keyword>
<organism evidence="2 3">
    <name type="scientific">Marasmius tenuissimus</name>
    <dbReference type="NCBI Taxonomy" id="585030"/>
    <lineage>
        <taxon>Eukaryota</taxon>
        <taxon>Fungi</taxon>
        <taxon>Dikarya</taxon>
        <taxon>Basidiomycota</taxon>
        <taxon>Agaricomycotina</taxon>
        <taxon>Agaricomycetes</taxon>
        <taxon>Agaricomycetidae</taxon>
        <taxon>Agaricales</taxon>
        <taxon>Marasmiineae</taxon>
        <taxon>Marasmiaceae</taxon>
        <taxon>Marasmius</taxon>
    </lineage>
</organism>
<name>A0ABR2ZF55_9AGAR</name>
<gene>
    <name evidence="2" type="ORF">AAF712_013302</name>
</gene>